<dbReference type="EMBL" id="LCYG01000138">
    <property type="protein sequence ID" value="KLK89564.1"/>
    <property type="molecule type" value="Genomic_DNA"/>
</dbReference>
<evidence type="ECO:0000259" key="3">
    <source>
        <dbReference type="PROSITE" id="PS51737"/>
    </source>
</evidence>
<accession>A0A0H1R3E6</accession>
<dbReference type="Pfam" id="PF00239">
    <property type="entry name" value="Resolvase"/>
    <property type="match status" value="1"/>
</dbReference>
<dbReference type="InterPro" id="IPR011109">
    <property type="entry name" value="DNA_bind_recombinase_dom"/>
</dbReference>
<dbReference type="Proteomes" id="UP000035489">
    <property type="component" value="Unassembled WGS sequence"/>
</dbReference>
<dbReference type="OrthoDB" id="7475655at2"/>
<evidence type="ECO:0000259" key="2">
    <source>
        <dbReference type="PROSITE" id="PS51736"/>
    </source>
</evidence>
<dbReference type="PROSITE" id="PS51737">
    <property type="entry name" value="RECOMBINASE_DNA_BIND"/>
    <property type="match status" value="1"/>
</dbReference>
<dbReference type="STRING" id="1225564.AA309_30675"/>
<dbReference type="SUPFAM" id="SSF53041">
    <property type="entry name" value="Resolvase-like"/>
    <property type="match status" value="1"/>
</dbReference>
<dbReference type="PANTHER" id="PTHR30461">
    <property type="entry name" value="DNA-INVERTASE FROM LAMBDOID PROPHAGE"/>
    <property type="match status" value="1"/>
</dbReference>
<dbReference type="InterPro" id="IPR050639">
    <property type="entry name" value="SSR_resolvase"/>
</dbReference>
<dbReference type="InterPro" id="IPR006119">
    <property type="entry name" value="Resolv_N"/>
</dbReference>
<keyword evidence="5" id="KW-1185">Reference proteome</keyword>
<name>A0A0H1R3E6_9HYPH</name>
<dbReference type="PANTHER" id="PTHR30461:SF23">
    <property type="entry name" value="DNA RECOMBINASE-RELATED"/>
    <property type="match status" value="1"/>
</dbReference>
<feature type="domain" description="Resolvase/invertase-type recombinase catalytic" evidence="2">
    <location>
        <begin position="14"/>
        <end position="165"/>
    </location>
</feature>
<evidence type="ECO:0000313" key="4">
    <source>
        <dbReference type="EMBL" id="KLK89564.1"/>
    </source>
</evidence>
<evidence type="ECO:0000313" key="5">
    <source>
        <dbReference type="Proteomes" id="UP000035489"/>
    </source>
</evidence>
<feature type="coiled-coil region" evidence="1">
    <location>
        <begin position="407"/>
        <end position="459"/>
    </location>
</feature>
<dbReference type="GO" id="GO:0000150">
    <property type="term" value="F:DNA strand exchange activity"/>
    <property type="evidence" value="ECO:0007669"/>
    <property type="project" value="InterPro"/>
</dbReference>
<dbReference type="InterPro" id="IPR038109">
    <property type="entry name" value="DNA_bind_recomb_sf"/>
</dbReference>
<reference evidence="4 5" key="1">
    <citation type="submission" date="2015-05" db="EMBL/GenBank/DDBJ databases">
        <title>Draft genome sequence of Microvirga vignae strain BR3299, a novel nitrogen fixing bacteria isolated from Brazil semi-aired region.</title>
        <authorList>
            <person name="Zilli J.E."/>
            <person name="Passos S.R."/>
            <person name="Leite J."/>
            <person name="Baldani J.I."/>
            <person name="Xavier G.R."/>
            <person name="Rumjaneck N.G."/>
            <person name="Simoes-Araujo J.L."/>
        </authorList>
    </citation>
    <scope>NUCLEOTIDE SEQUENCE [LARGE SCALE GENOMIC DNA]</scope>
    <source>
        <strain evidence="4 5">BR3299</strain>
    </source>
</reference>
<dbReference type="RefSeq" id="WP_047192825.1">
    <property type="nucleotide sequence ID" value="NZ_LCYG01000138.1"/>
</dbReference>
<protein>
    <submittedName>
        <fullName evidence="4">Resolvase</fullName>
    </submittedName>
</protein>
<sequence>MRSELITDRHLARRAVIYIRQSSPHQVLTNQESLRLQYDLRQRALGLGWREDDVEIIDVDLGLSGAAAVHREGFKDLIARVTLGQIGIVLSSEVTRLTRNCSDWYPLLDLCGYRDCLIADRDGVYDPSTANGRLLLGLKGTLSEVELHTIRARLTAGLLNKAARGELALILPVGLVRETGGVVVKNPDREVQARLDLIFATFLRGRSASKVLRAFNERGLSIPRRGRFGDTLWRPPTVAAILQVLKNPAYAGAFVYGRTRSIRTAPSGRASQKRLPREQWRIVVKDQYPAYISWATFEKIEAMLRDNYAEYDRNKTRGVPREGAALLHGMVYCGACGHKMVVQYKGGARYMCNYLRQQHGVPVCQVIPAAPVDAEAVAAFFKALTPAELDAYTQAVSLRREADAAALKAQAQQVERLRYRAALAERQFDQVDPDNRLVAAELERRWEETLRDLRQAEAALADAAQDEGRVIPFGVGPDLQAAFAEVGRYLPDLWSQPALTTARKKALLRCLIDKVVIHRAVRDTIALRIVWRGGATSEIALPITVGSLAELSRSGEMEAAIIERARAGESDAAIAAALTVAGHRSPLRQTVLPSTVQAIRLRHGILRERRQSHPRRIPGFLTVSQLAAQLGVTPHWIYDRIYNGTIVIELDAKTGLYLFPDGLTTLRAFQKLKAGKVDRLSPVPRLAC</sequence>
<dbReference type="Gene3D" id="3.40.50.1390">
    <property type="entry name" value="Resolvase, N-terminal catalytic domain"/>
    <property type="match status" value="1"/>
</dbReference>
<dbReference type="AlphaFoldDB" id="A0A0H1R3E6"/>
<dbReference type="SMART" id="SM00857">
    <property type="entry name" value="Resolvase"/>
    <property type="match status" value="1"/>
</dbReference>
<dbReference type="CDD" id="cd00338">
    <property type="entry name" value="Ser_Recombinase"/>
    <property type="match status" value="1"/>
</dbReference>
<organism evidence="4 5">
    <name type="scientific">Microvirga vignae</name>
    <dbReference type="NCBI Taxonomy" id="1225564"/>
    <lineage>
        <taxon>Bacteria</taxon>
        <taxon>Pseudomonadati</taxon>
        <taxon>Pseudomonadota</taxon>
        <taxon>Alphaproteobacteria</taxon>
        <taxon>Hyphomicrobiales</taxon>
        <taxon>Methylobacteriaceae</taxon>
        <taxon>Microvirga</taxon>
    </lineage>
</organism>
<dbReference type="PROSITE" id="PS51736">
    <property type="entry name" value="RECOMBINASES_3"/>
    <property type="match status" value="1"/>
</dbReference>
<dbReference type="InterPro" id="IPR036162">
    <property type="entry name" value="Resolvase-like_N_sf"/>
</dbReference>
<keyword evidence="1" id="KW-0175">Coiled coil</keyword>
<dbReference type="PATRIC" id="fig|1225564.3.peg.922"/>
<evidence type="ECO:0000256" key="1">
    <source>
        <dbReference type="SAM" id="Coils"/>
    </source>
</evidence>
<feature type="domain" description="Recombinase" evidence="3">
    <location>
        <begin position="172"/>
        <end position="310"/>
    </location>
</feature>
<dbReference type="Pfam" id="PF07508">
    <property type="entry name" value="Recombinase"/>
    <property type="match status" value="1"/>
</dbReference>
<dbReference type="Pfam" id="PF13408">
    <property type="entry name" value="Zn_ribbon_recom"/>
    <property type="match status" value="1"/>
</dbReference>
<dbReference type="Gene3D" id="3.90.1750.20">
    <property type="entry name" value="Putative Large Serine Recombinase, Chain B, Domain 2"/>
    <property type="match status" value="1"/>
</dbReference>
<proteinExistence type="predicted"/>
<dbReference type="InterPro" id="IPR025827">
    <property type="entry name" value="Zn_ribbon_recom_dom"/>
</dbReference>
<comment type="caution">
    <text evidence="4">The sequence shown here is derived from an EMBL/GenBank/DDBJ whole genome shotgun (WGS) entry which is preliminary data.</text>
</comment>
<gene>
    <name evidence="4" type="ORF">AA309_30675</name>
</gene>
<dbReference type="GO" id="GO:0003677">
    <property type="term" value="F:DNA binding"/>
    <property type="evidence" value="ECO:0007669"/>
    <property type="project" value="InterPro"/>
</dbReference>